<evidence type="ECO:0000313" key="2">
    <source>
        <dbReference type="EMBL" id="CAG6638033.1"/>
    </source>
</evidence>
<organism evidence="2">
    <name type="scientific">Cacopsylla melanoneura</name>
    <dbReference type="NCBI Taxonomy" id="428564"/>
    <lineage>
        <taxon>Eukaryota</taxon>
        <taxon>Metazoa</taxon>
        <taxon>Ecdysozoa</taxon>
        <taxon>Arthropoda</taxon>
        <taxon>Hexapoda</taxon>
        <taxon>Insecta</taxon>
        <taxon>Pterygota</taxon>
        <taxon>Neoptera</taxon>
        <taxon>Paraneoptera</taxon>
        <taxon>Hemiptera</taxon>
        <taxon>Sternorrhyncha</taxon>
        <taxon>Psylloidea</taxon>
        <taxon>Psyllidae</taxon>
        <taxon>Psyllinae</taxon>
        <taxon>Cacopsylla</taxon>
    </lineage>
</organism>
<feature type="transmembrane region" description="Helical" evidence="1">
    <location>
        <begin position="45"/>
        <end position="66"/>
    </location>
</feature>
<keyword evidence="1" id="KW-0472">Membrane</keyword>
<protein>
    <submittedName>
        <fullName evidence="2">Uncharacterized protein</fullName>
    </submittedName>
</protein>
<dbReference type="AlphaFoldDB" id="A0A8D8QTJ0"/>
<accession>A0A8D8QTJ0</accession>
<dbReference type="EMBL" id="HBUF01100978">
    <property type="protein sequence ID" value="CAG6638033.1"/>
    <property type="molecule type" value="Transcribed_RNA"/>
</dbReference>
<proteinExistence type="predicted"/>
<keyword evidence="1" id="KW-0812">Transmembrane</keyword>
<sequence>MGAIFSWVRVIKTSLSNFIQFYTSDFIQLPVKVGNRGFFKIISYFYQRLLTALCTFTVTYTIYYFYCTLNTIHTIVHSIQYTHNAYVIVYGTLYNIGSTQ</sequence>
<evidence type="ECO:0000256" key="1">
    <source>
        <dbReference type="SAM" id="Phobius"/>
    </source>
</evidence>
<name>A0A8D8QTJ0_9HEMI</name>
<reference evidence="2" key="1">
    <citation type="submission" date="2021-05" db="EMBL/GenBank/DDBJ databases">
        <authorList>
            <person name="Alioto T."/>
            <person name="Alioto T."/>
            <person name="Gomez Garrido J."/>
        </authorList>
    </citation>
    <scope>NUCLEOTIDE SEQUENCE</scope>
</reference>
<keyword evidence="1" id="KW-1133">Transmembrane helix</keyword>